<evidence type="ECO:0000313" key="2">
    <source>
        <dbReference type="EMBL" id="MDD1793924.1"/>
    </source>
</evidence>
<reference evidence="2" key="1">
    <citation type="submission" date="2021-12" db="EMBL/GenBank/DDBJ databases">
        <title>Enterovibrio ZSDZ35 sp. nov. and Enterovibrio ZSDZ42 sp. nov., isolated from coastal seawater in Qingdao.</title>
        <authorList>
            <person name="Zhang P."/>
        </authorList>
    </citation>
    <scope>NUCLEOTIDE SEQUENCE</scope>
    <source>
        <strain evidence="2">ZSDZ42</strain>
    </source>
</reference>
<gene>
    <name evidence="2" type="ORF">LRP50_12340</name>
</gene>
<dbReference type="Proteomes" id="UP001149400">
    <property type="component" value="Unassembled WGS sequence"/>
</dbReference>
<dbReference type="Pfam" id="PF13274">
    <property type="entry name" value="SocA_Panacea"/>
    <property type="match status" value="1"/>
</dbReference>
<evidence type="ECO:0000259" key="1">
    <source>
        <dbReference type="Pfam" id="PF13274"/>
    </source>
</evidence>
<comment type="caution">
    <text evidence="2">The sequence shown here is derived from an EMBL/GenBank/DDBJ whole genome shotgun (WGS) entry which is preliminary data.</text>
</comment>
<dbReference type="EMBL" id="JAJUBC010000012">
    <property type="protein sequence ID" value="MDD1793924.1"/>
    <property type="molecule type" value="Genomic_DNA"/>
</dbReference>
<sequence>MENLILDIIKYILAVYPHKDDLSASRLTKMLYLADWKSAIQNESQLTNAKWYFNHYGPYVDDFVELAKKDKEIDVIKTWTSFGGQKQLFKLKSDYQNKHYDLTDQSKEIVNFVIQKTHEKSYEDFIKLVYSTYPIISSSRYDELDLVPKALEYKQNFHTQH</sequence>
<accession>A0ABT5R0X5</accession>
<dbReference type="InterPro" id="IPR025272">
    <property type="entry name" value="SocA_Panacea"/>
</dbReference>
<feature type="domain" description="Antitoxin SocA-like Panacea" evidence="1">
    <location>
        <begin position="27"/>
        <end position="131"/>
    </location>
</feature>
<protein>
    <submittedName>
        <fullName evidence="2">SocA family protein</fullName>
    </submittedName>
</protein>
<evidence type="ECO:0000313" key="3">
    <source>
        <dbReference type="Proteomes" id="UP001149400"/>
    </source>
</evidence>
<name>A0ABT5R0X5_9GAMM</name>
<proteinExistence type="predicted"/>
<organism evidence="2 3">
    <name type="scientific">Enterovibrio gelatinilyticus</name>
    <dbReference type="NCBI Taxonomy" id="2899819"/>
    <lineage>
        <taxon>Bacteria</taxon>
        <taxon>Pseudomonadati</taxon>
        <taxon>Pseudomonadota</taxon>
        <taxon>Gammaproteobacteria</taxon>
        <taxon>Vibrionales</taxon>
        <taxon>Vibrionaceae</taxon>
        <taxon>Enterovibrio</taxon>
    </lineage>
</organism>
<dbReference type="RefSeq" id="WP_274164769.1">
    <property type="nucleotide sequence ID" value="NZ_JAJUBC010000012.1"/>
</dbReference>
<keyword evidence="3" id="KW-1185">Reference proteome</keyword>